<evidence type="ECO:0000256" key="1">
    <source>
        <dbReference type="SAM" id="MobiDB-lite"/>
    </source>
</evidence>
<dbReference type="AlphaFoldDB" id="A0A067TG09"/>
<reference evidence="3" key="1">
    <citation type="journal article" date="2014" name="Proc. Natl. Acad. Sci. U.S.A.">
        <title>Extensive sampling of basidiomycete genomes demonstrates inadequacy of the white-rot/brown-rot paradigm for wood decay fungi.</title>
        <authorList>
            <person name="Riley R."/>
            <person name="Salamov A.A."/>
            <person name="Brown D.W."/>
            <person name="Nagy L.G."/>
            <person name="Floudas D."/>
            <person name="Held B.W."/>
            <person name="Levasseur A."/>
            <person name="Lombard V."/>
            <person name="Morin E."/>
            <person name="Otillar R."/>
            <person name="Lindquist E.A."/>
            <person name="Sun H."/>
            <person name="LaButti K.M."/>
            <person name="Schmutz J."/>
            <person name="Jabbour D."/>
            <person name="Luo H."/>
            <person name="Baker S.E."/>
            <person name="Pisabarro A.G."/>
            <person name="Walton J.D."/>
            <person name="Blanchette R.A."/>
            <person name="Henrissat B."/>
            <person name="Martin F."/>
            <person name="Cullen D."/>
            <person name="Hibbett D.S."/>
            <person name="Grigoriev I.V."/>
        </authorList>
    </citation>
    <scope>NUCLEOTIDE SEQUENCE [LARGE SCALE GENOMIC DNA]</scope>
    <source>
        <strain evidence="3">CBS 339.88</strain>
    </source>
</reference>
<protein>
    <submittedName>
        <fullName evidence="2">Uncharacterized protein</fullName>
    </submittedName>
</protein>
<evidence type="ECO:0000313" key="3">
    <source>
        <dbReference type="Proteomes" id="UP000027222"/>
    </source>
</evidence>
<dbReference type="HOGENOM" id="CLU_1245459_0_0_1"/>
<organism evidence="2 3">
    <name type="scientific">Galerina marginata (strain CBS 339.88)</name>
    <dbReference type="NCBI Taxonomy" id="685588"/>
    <lineage>
        <taxon>Eukaryota</taxon>
        <taxon>Fungi</taxon>
        <taxon>Dikarya</taxon>
        <taxon>Basidiomycota</taxon>
        <taxon>Agaricomycotina</taxon>
        <taxon>Agaricomycetes</taxon>
        <taxon>Agaricomycetidae</taxon>
        <taxon>Agaricales</taxon>
        <taxon>Agaricineae</taxon>
        <taxon>Strophariaceae</taxon>
        <taxon>Galerina</taxon>
    </lineage>
</organism>
<proteinExistence type="predicted"/>
<name>A0A067TG09_GALM3</name>
<dbReference type="Proteomes" id="UP000027222">
    <property type="component" value="Unassembled WGS sequence"/>
</dbReference>
<dbReference type="EMBL" id="KL142375">
    <property type="protein sequence ID" value="KDR77893.1"/>
    <property type="molecule type" value="Genomic_DNA"/>
</dbReference>
<keyword evidence="3" id="KW-1185">Reference proteome</keyword>
<sequence>MFLPRLVSSNHNSDFFVELAFLFAETSSPPTDQHLAPRERSLFTIMAGACGAREGLLRDAGGCIGRRRLSFFKRTWRVEWTLGGVLAREGVGNHSMKKGNKNGKVADGAEDVEMVNGNEVLRRRSTWAKARKLTSPLKSFSRSARAGIGFSETLLLGGQRIEDDLSYSRDTQTPRGHELDRELEEATTTPLLPPSLTSILHKDIDRPIVSSSMLTTSTSHSK</sequence>
<gene>
    <name evidence="2" type="ORF">GALMADRAFT_209404</name>
</gene>
<accession>A0A067TG09</accession>
<feature type="region of interest" description="Disordered" evidence="1">
    <location>
        <begin position="165"/>
        <end position="194"/>
    </location>
</feature>
<evidence type="ECO:0000313" key="2">
    <source>
        <dbReference type="EMBL" id="KDR77893.1"/>
    </source>
</evidence>